<comment type="pathway">
    <text evidence="2 8">Amino-acid biosynthesis; L-tryptophan biosynthesis; L-tryptophan from chorismate: step 4/5.</text>
</comment>
<dbReference type="UniPathway" id="UPA00035">
    <property type="reaction ID" value="UER00043"/>
</dbReference>
<keyword evidence="4 8" id="KW-0210">Decarboxylase</keyword>
<evidence type="ECO:0000256" key="5">
    <source>
        <dbReference type="ARBA" id="ARBA00022822"/>
    </source>
</evidence>
<dbReference type="Pfam" id="PF00218">
    <property type="entry name" value="IGPS"/>
    <property type="match status" value="1"/>
</dbReference>
<dbReference type="InterPro" id="IPR001468">
    <property type="entry name" value="Indole-3-GlycerolPSynthase_CS"/>
</dbReference>
<keyword evidence="11" id="KW-1185">Reference proteome</keyword>
<keyword evidence="3 8" id="KW-0028">Amino-acid biosynthesis</keyword>
<dbReference type="EC" id="4.1.1.48" evidence="8"/>
<dbReference type="FunFam" id="3.20.20.70:FF:000024">
    <property type="entry name" value="Indole-3-glycerol phosphate synthase"/>
    <property type="match status" value="1"/>
</dbReference>
<dbReference type="AlphaFoldDB" id="A0A7G1QAL1"/>
<sequence>MSSHTPNILKKILWRKAEEITERAEKISMRELSRKIEHVPSARGFKAAIKQKLDTNQTAIIAEIKKASPSKGVLRSNFSPNLIAQSYEKWGATCLSVLTDHDFFQGSEEYLCLAREACQLPILRKDFIIDPYQVYESRVIGADCILLIVAALGDALMKELSQLAEHLGMDVLVEVHNHEELERALELNPKMIGINNRNLVNFETKLVTTINLKPMIPDHCLVVSESGIYSRNDIEKLNQVGVDAFLIGEFFMVAENPGLALMELLQT</sequence>
<evidence type="ECO:0000256" key="4">
    <source>
        <dbReference type="ARBA" id="ARBA00022793"/>
    </source>
</evidence>
<evidence type="ECO:0000259" key="9">
    <source>
        <dbReference type="Pfam" id="PF00218"/>
    </source>
</evidence>
<comment type="similarity">
    <text evidence="8">Belongs to the TrpC family.</text>
</comment>
<dbReference type="SUPFAM" id="SSF51366">
    <property type="entry name" value="Ribulose-phoshate binding barrel"/>
    <property type="match status" value="1"/>
</dbReference>
<dbReference type="PANTHER" id="PTHR22854:SF2">
    <property type="entry name" value="INDOLE-3-GLYCEROL-PHOSPHATE SYNTHASE"/>
    <property type="match status" value="1"/>
</dbReference>
<dbReference type="GO" id="GO:0004640">
    <property type="term" value="F:phosphoribosylanthranilate isomerase activity"/>
    <property type="evidence" value="ECO:0007669"/>
    <property type="project" value="TreeGrafter"/>
</dbReference>
<dbReference type="InterPro" id="IPR011060">
    <property type="entry name" value="RibuloseP-bd_barrel"/>
</dbReference>
<feature type="domain" description="Indole-3-glycerol phosphate synthase" evidence="9">
    <location>
        <begin position="9"/>
        <end position="263"/>
    </location>
</feature>
<dbReference type="PROSITE" id="PS00614">
    <property type="entry name" value="IGPS"/>
    <property type="match status" value="1"/>
</dbReference>
<evidence type="ECO:0000313" key="10">
    <source>
        <dbReference type="EMBL" id="CAB1276641.1"/>
    </source>
</evidence>
<keyword evidence="6 8" id="KW-0057">Aromatic amino acid biosynthesis</keyword>
<dbReference type="NCBIfam" id="NF001373">
    <property type="entry name" value="PRK00278.1-6"/>
    <property type="match status" value="1"/>
</dbReference>
<comment type="catalytic activity">
    <reaction evidence="1 8">
        <text>1-(2-carboxyphenylamino)-1-deoxy-D-ribulose 5-phosphate + H(+) = (1S,2R)-1-C-(indol-3-yl)glycerol 3-phosphate + CO2 + H2O</text>
        <dbReference type="Rhea" id="RHEA:23476"/>
        <dbReference type="ChEBI" id="CHEBI:15377"/>
        <dbReference type="ChEBI" id="CHEBI:15378"/>
        <dbReference type="ChEBI" id="CHEBI:16526"/>
        <dbReference type="ChEBI" id="CHEBI:58613"/>
        <dbReference type="ChEBI" id="CHEBI:58866"/>
        <dbReference type="EC" id="4.1.1.48"/>
    </reaction>
</comment>
<proteinExistence type="inferred from homology"/>
<dbReference type="CDD" id="cd00331">
    <property type="entry name" value="IGPS"/>
    <property type="match status" value="1"/>
</dbReference>
<dbReference type="EMBL" id="LR778175">
    <property type="protein sequence ID" value="CAB1276641.1"/>
    <property type="molecule type" value="Genomic_DNA"/>
</dbReference>
<dbReference type="Proteomes" id="UP000516072">
    <property type="component" value="Chromosome"/>
</dbReference>
<dbReference type="KEGG" id="ntg:NSCAC_1273"/>
<evidence type="ECO:0000256" key="3">
    <source>
        <dbReference type="ARBA" id="ARBA00022605"/>
    </source>
</evidence>
<dbReference type="InterPro" id="IPR013785">
    <property type="entry name" value="Aldolase_TIM"/>
</dbReference>
<dbReference type="PANTHER" id="PTHR22854">
    <property type="entry name" value="TRYPTOPHAN BIOSYNTHESIS PROTEIN"/>
    <property type="match status" value="1"/>
</dbReference>
<protein>
    <recommendedName>
        <fullName evidence="8">Indole-3-glycerol phosphate synthase</fullName>
        <shortName evidence="8">IGPS</shortName>
        <ecNumber evidence="8">4.1.1.48</ecNumber>
    </recommendedName>
</protein>
<name>A0A7G1QAL1_9GAMM</name>
<reference evidence="10 11" key="1">
    <citation type="submission" date="2020-03" db="EMBL/GenBank/DDBJ databases">
        <authorList>
            <person name="Picone N."/>
        </authorList>
    </citation>
    <scope>NUCLEOTIDE SEQUENCE [LARGE SCALE GENOMIC DNA]</scope>
    <source>
        <strain evidence="10">NSCAC1</strain>
    </source>
</reference>
<evidence type="ECO:0000313" key="11">
    <source>
        <dbReference type="Proteomes" id="UP000516072"/>
    </source>
</evidence>
<evidence type="ECO:0000256" key="1">
    <source>
        <dbReference type="ARBA" id="ARBA00001633"/>
    </source>
</evidence>
<evidence type="ECO:0000256" key="2">
    <source>
        <dbReference type="ARBA" id="ARBA00004696"/>
    </source>
</evidence>
<evidence type="ECO:0000256" key="7">
    <source>
        <dbReference type="ARBA" id="ARBA00023239"/>
    </source>
</evidence>
<dbReference type="GO" id="GO:0000162">
    <property type="term" value="P:L-tryptophan biosynthetic process"/>
    <property type="evidence" value="ECO:0007669"/>
    <property type="project" value="UniProtKB-UniRule"/>
</dbReference>
<accession>A0A7G1QAL1</accession>
<dbReference type="Gene3D" id="3.20.20.70">
    <property type="entry name" value="Aldolase class I"/>
    <property type="match status" value="1"/>
</dbReference>
<dbReference type="NCBIfam" id="NF001377">
    <property type="entry name" value="PRK00278.2-4"/>
    <property type="match status" value="1"/>
</dbReference>
<dbReference type="GO" id="GO:0004425">
    <property type="term" value="F:indole-3-glycerol-phosphate synthase activity"/>
    <property type="evidence" value="ECO:0007669"/>
    <property type="project" value="UniProtKB-UniRule"/>
</dbReference>
<dbReference type="RefSeq" id="WP_197743974.1">
    <property type="nucleotide sequence ID" value="NZ_LR778175.1"/>
</dbReference>
<dbReference type="InterPro" id="IPR013798">
    <property type="entry name" value="Indole-3-glycerol_P_synth_dom"/>
</dbReference>
<evidence type="ECO:0000256" key="6">
    <source>
        <dbReference type="ARBA" id="ARBA00023141"/>
    </source>
</evidence>
<evidence type="ECO:0000256" key="8">
    <source>
        <dbReference type="HAMAP-Rule" id="MF_00134"/>
    </source>
</evidence>
<keyword evidence="5 8" id="KW-0822">Tryptophan biosynthesis</keyword>
<gene>
    <name evidence="8 10" type="primary">trpC</name>
    <name evidence="10" type="ORF">NSCAC_1273</name>
</gene>
<keyword evidence="7 8" id="KW-0456">Lyase</keyword>
<dbReference type="InterPro" id="IPR045186">
    <property type="entry name" value="Indole-3-glycerol_P_synth"/>
</dbReference>
<dbReference type="HAMAP" id="MF_00134_B">
    <property type="entry name" value="IGPS_B"/>
    <property type="match status" value="1"/>
</dbReference>
<organism evidence="10 11">
    <name type="scientific">Candidatus Nitrosacidococcus tergens</name>
    <dbReference type="NCBI Taxonomy" id="553981"/>
    <lineage>
        <taxon>Bacteria</taxon>
        <taxon>Pseudomonadati</taxon>
        <taxon>Pseudomonadota</taxon>
        <taxon>Gammaproteobacteria</taxon>
        <taxon>Chromatiales</taxon>
        <taxon>Chromatiaceae</taxon>
        <taxon>Candidatus Nitrosacidococcus</taxon>
    </lineage>
</organism>